<comment type="catalytic activity">
    <reaction evidence="13 14">
        <text>DNA(n) + a 2'-deoxyribonucleoside 5'-triphosphate = DNA(n+1) + diphosphate</text>
        <dbReference type="Rhea" id="RHEA:22508"/>
        <dbReference type="Rhea" id="RHEA-COMP:17339"/>
        <dbReference type="Rhea" id="RHEA-COMP:17340"/>
        <dbReference type="ChEBI" id="CHEBI:33019"/>
        <dbReference type="ChEBI" id="CHEBI:61560"/>
        <dbReference type="ChEBI" id="CHEBI:173112"/>
        <dbReference type="EC" id="2.7.7.49"/>
    </reaction>
</comment>
<dbReference type="GO" id="GO:0042162">
    <property type="term" value="F:telomeric DNA binding"/>
    <property type="evidence" value="ECO:0007669"/>
    <property type="project" value="TreeGrafter"/>
</dbReference>
<evidence type="ECO:0000256" key="8">
    <source>
        <dbReference type="ARBA" id="ARBA00022842"/>
    </source>
</evidence>
<keyword evidence="4 14" id="KW-0158">Chromosome</keyword>
<evidence type="ECO:0000256" key="3">
    <source>
        <dbReference type="ARBA" id="ARBA00016182"/>
    </source>
</evidence>
<dbReference type="Pfam" id="PF00078">
    <property type="entry name" value="RVT_1"/>
    <property type="match status" value="1"/>
</dbReference>
<dbReference type="GeneID" id="105268479"/>
<reference evidence="17" key="1">
    <citation type="submission" date="2025-08" db="UniProtKB">
        <authorList>
            <consortium name="RefSeq"/>
        </authorList>
    </citation>
    <scope>IDENTIFICATION</scope>
    <source>
        <strain evidence="17">USDA-PBARC FA_bdor</strain>
        <tissue evidence="17">Whole organism</tissue>
    </source>
</reference>
<comment type="subcellular location">
    <subcellularLocation>
        <location evidence="14">Nucleus</location>
    </subcellularLocation>
    <subcellularLocation>
        <location evidence="14">Chromosome</location>
        <location evidence="14">Telomere</location>
    </subcellularLocation>
</comment>
<dbReference type="RefSeq" id="XP_011306375.1">
    <property type="nucleotide sequence ID" value="XM_011308073.1"/>
</dbReference>
<name>A0A9R1TC20_9HYME</name>
<keyword evidence="7 14" id="KW-0479">Metal-binding</keyword>
<evidence type="ECO:0000256" key="1">
    <source>
        <dbReference type="ARBA" id="ARBA00008001"/>
    </source>
</evidence>
<dbReference type="InterPro" id="IPR021891">
    <property type="entry name" value="Telomerase_RBD"/>
</dbReference>
<comment type="function">
    <text evidence="14">Telomerase is a ribonucleoprotein enzyme essential for the replication of chromosome termini in most eukaryotes. It elongates telomeres. It is a reverse transcriptase that adds simple sequence repeats to chromosome ends by copying a template sequence within the RNA component of the enzyme.</text>
</comment>
<evidence type="ECO:0000313" key="16">
    <source>
        <dbReference type="Proteomes" id="UP000694866"/>
    </source>
</evidence>
<evidence type="ECO:0000256" key="14">
    <source>
        <dbReference type="RuleBase" id="RU365061"/>
    </source>
</evidence>
<keyword evidence="8 14" id="KW-0460">Magnesium</keyword>
<comment type="similarity">
    <text evidence="1 14">Belongs to the reverse transcriptase family. Telomerase subfamily.</text>
</comment>
<evidence type="ECO:0000256" key="11">
    <source>
        <dbReference type="ARBA" id="ARBA00023242"/>
    </source>
</evidence>
<dbReference type="SMART" id="SM00975">
    <property type="entry name" value="Telomerase_RBD"/>
    <property type="match status" value="1"/>
</dbReference>
<organism evidence="16 17">
    <name type="scientific">Fopius arisanus</name>
    <dbReference type="NCBI Taxonomy" id="64838"/>
    <lineage>
        <taxon>Eukaryota</taxon>
        <taxon>Metazoa</taxon>
        <taxon>Ecdysozoa</taxon>
        <taxon>Arthropoda</taxon>
        <taxon>Hexapoda</taxon>
        <taxon>Insecta</taxon>
        <taxon>Pterygota</taxon>
        <taxon>Neoptera</taxon>
        <taxon>Endopterygota</taxon>
        <taxon>Hymenoptera</taxon>
        <taxon>Apocrita</taxon>
        <taxon>Ichneumonoidea</taxon>
        <taxon>Braconidae</taxon>
        <taxon>Opiinae</taxon>
        <taxon>Fopius</taxon>
    </lineage>
</organism>
<evidence type="ECO:0000256" key="4">
    <source>
        <dbReference type="ARBA" id="ARBA00022454"/>
    </source>
</evidence>
<dbReference type="GO" id="GO:0000333">
    <property type="term" value="C:telomerase catalytic core complex"/>
    <property type="evidence" value="ECO:0007669"/>
    <property type="project" value="TreeGrafter"/>
</dbReference>
<dbReference type="PRINTS" id="PR01365">
    <property type="entry name" value="TELOMERASERT"/>
</dbReference>
<dbReference type="OrthoDB" id="289721at2759"/>
<evidence type="ECO:0000256" key="5">
    <source>
        <dbReference type="ARBA" id="ARBA00022679"/>
    </source>
</evidence>
<keyword evidence="6 14" id="KW-0548">Nucleotidyltransferase</keyword>
<dbReference type="InterPro" id="IPR000477">
    <property type="entry name" value="RT_dom"/>
</dbReference>
<dbReference type="PANTHER" id="PTHR12066">
    <property type="entry name" value="TELOMERASE REVERSE TRANSCRIPTASE"/>
    <property type="match status" value="1"/>
</dbReference>
<protein>
    <recommendedName>
        <fullName evidence="3 14">Telomerase reverse transcriptase</fullName>
        <ecNumber evidence="2 14">2.7.7.49</ecNumber>
    </recommendedName>
    <alternativeName>
        <fullName evidence="12 14">Telomerase catalytic subunit</fullName>
    </alternativeName>
</protein>
<evidence type="ECO:0000256" key="9">
    <source>
        <dbReference type="ARBA" id="ARBA00022895"/>
    </source>
</evidence>
<dbReference type="Pfam" id="PF12009">
    <property type="entry name" value="Telomerase_RBD"/>
    <property type="match status" value="1"/>
</dbReference>
<dbReference type="GO" id="GO:0007004">
    <property type="term" value="P:telomere maintenance via telomerase"/>
    <property type="evidence" value="ECO:0007669"/>
    <property type="project" value="TreeGrafter"/>
</dbReference>
<dbReference type="SUPFAM" id="SSF56672">
    <property type="entry name" value="DNA/RNA polymerases"/>
    <property type="match status" value="1"/>
</dbReference>
<dbReference type="InterPro" id="IPR043502">
    <property type="entry name" value="DNA/RNA_pol_sf"/>
</dbReference>
<keyword evidence="16" id="KW-1185">Reference proteome</keyword>
<proteinExistence type="inferred from homology"/>
<evidence type="ECO:0000256" key="6">
    <source>
        <dbReference type="ARBA" id="ARBA00022695"/>
    </source>
</evidence>
<accession>A0A9R1TC20</accession>
<sequence length="794" mass="93367">MLSALKEYPFFKKLEAEDRERLQSFLEENLIIDMATADSFGIMKTTQRAYVIENHKMYLKCQEYCKRRVHERDKNPIIGEITNREDPTDEEHLDDIMGVNPRDVFMSIYKHPLVERLPREWEEKPDVNSRRKINGPEKVPFVVFPERHLLNRAGEDKWLEKIFQSNYEYARSCIEVLEPIMQKFASRHAKFKYFHIIKNFNELAKHKFKIEMPSKQLKKFFSMVAAVVIPQELFGSLHNFKTIRTEIFNWINSRQEFFRFGSIVEKLNLNAVAWLHGIDNWTLKALNMRCFLKWFFLGYIQTIIDTYFYEANSGPSSKRELIPVKDWIQYRDNFVRELEATGVFEKAFYQEGDAIAPAFLKFQLKTNGLRPVYIGMGTHQQRVELTVLKELLRQSWTANCGNFHEHCLYEFWKTIVQSVRGRQKPLYFVTTDIIDAFGSIIQDKLLDISKKLLAKAPDALRVHLFRTLDPTLPWSIKDNYQIFDKSLPLLLPSGTISCWYPTDAKNYKLPKMIELLDSYVKNQTVITGSNAYRLKRGVGQGIITSPILANIYYGSMESEIFQDFKKNGNLIRYVDDFLYVTNDKESAKKFLKLIRTGIPEYNCYFNPTKTHTNLAPTCERKFKFLGYEFDVTTLEVAPDYSRPISKDTISTDVVKQHKEERSFTNRLKHLKHLKLNPIVLSVHVNSHKRIEHTLSDAIRRAAGKCRLLIVHMLDAERINNKMIYRAINNFINKIKKLVNRRCGKGNRVLSLPEKKMWWIFIKEFQKTPKLSLKLMIKSLRRSQSLVDVKKIMNS</sequence>
<dbReference type="PROSITE" id="PS50878">
    <property type="entry name" value="RT_POL"/>
    <property type="match status" value="1"/>
</dbReference>
<dbReference type="PANTHER" id="PTHR12066:SF0">
    <property type="entry name" value="TELOMERASE REVERSE TRANSCRIPTASE"/>
    <property type="match status" value="1"/>
</dbReference>
<evidence type="ECO:0000256" key="7">
    <source>
        <dbReference type="ARBA" id="ARBA00022723"/>
    </source>
</evidence>
<keyword evidence="10 14" id="KW-0695">RNA-directed DNA polymerase</keyword>
<dbReference type="EC" id="2.7.7.49" evidence="2 14"/>
<dbReference type="CDD" id="cd01648">
    <property type="entry name" value="TERT"/>
    <property type="match status" value="1"/>
</dbReference>
<dbReference type="AlphaFoldDB" id="A0A9R1TC20"/>
<dbReference type="CTD" id="7015"/>
<gene>
    <name evidence="17" type="primary">LOC105268479</name>
</gene>
<dbReference type="GO" id="GO:0003720">
    <property type="term" value="F:telomerase activity"/>
    <property type="evidence" value="ECO:0007669"/>
    <property type="project" value="InterPro"/>
</dbReference>
<dbReference type="InterPro" id="IPR003545">
    <property type="entry name" value="Telomerase_RT"/>
</dbReference>
<evidence type="ECO:0000256" key="13">
    <source>
        <dbReference type="ARBA" id="ARBA00048173"/>
    </source>
</evidence>
<dbReference type="GO" id="GO:0000781">
    <property type="term" value="C:chromosome, telomeric region"/>
    <property type="evidence" value="ECO:0007669"/>
    <property type="project" value="UniProtKB-SubCell"/>
</dbReference>
<evidence type="ECO:0000259" key="15">
    <source>
        <dbReference type="PROSITE" id="PS50878"/>
    </source>
</evidence>
<dbReference type="KEGG" id="fas:105268479"/>
<evidence type="ECO:0000313" key="17">
    <source>
        <dbReference type="RefSeq" id="XP_011306375.1"/>
    </source>
</evidence>
<evidence type="ECO:0000256" key="10">
    <source>
        <dbReference type="ARBA" id="ARBA00022918"/>
    </source>
</evidence>
<keyword evidence="9 14" id="KW-0779">Telomere</keyword>
<evidence type="ECO:0000256" key="12">
    <source>
        <dbReference type="ARBA" id="ARBA00032044"/>
    </source>
</evidence>
<dbReference type="Gene3D" id="1.10.132.70">
    <property type="match status" value="1"/>
</dbReference>
<dbReference type="Proteomes" id="UP000694866">
    <property type="component" value="Unplaced"/>
</dbReference>
<dbReference type="GO" id="GO:0070034">
    <property type="term" value="F:telomerase RNA binding"/>
    <property type="evidence" value="ECO:0007669"/>
    <property type="project" value="TreeGrafter"/>
</dbReference>
<feature type="domain" description="Reverse transcriptase" evidence="15">
    <location>
        <begin position="344"/>
        <end position="629"/>
    </location>
</feature>
<dbReference type="GO" id="GO:0046872">
    <property type="term" value="F:metal ion binding"/>
    <property type="evidence" value="ECO:0007669"/>
    <property type="project" value="UniProtKB-KW"/>
</dbReference>
<keyword evidence="11 14" id="KW-0539">Nucleus</keyword>
<evidence type="ECO:0000256" key="2">
    <source>
        <dbReference type="ARBA" id="ARBA00012493"/>
    </source>
</evidence>
<keyword evidence="5 14" id="KW-0808">Transferase</keyword>
<dbReference type="Gene3D" id="3.30.70.2630">
    <property type="match status" value="1"/>
</dbReference>